<dbReference type="EC" id="4.3.2.9" evidence="1"/>
<dbReference type="AlphaFoldDB" id="A0A6A5XF94"/>
<organism evidence="7 8">
    <name type="scientific">Aaosphaeria arxii CBS 175.79</name>
    <dbReference type="NCBI Taxonomy" id="1450172"/>
    <lineage>
        <taxon>Eukaryota</taxon>
        <taxon>Fungi</taxon>
        <taxon>Dikarya</taxon>
        <taxon>Ascomycota</taxon>
        <taxon>Pezizomycotina</taxon>
        <taxon>Dothideomycetes</taxon>
        <taxon>Pleosporomycetidae</taxon>
        <taxon>Pleosporales</taxon>
        <taxon>Pleosporales incertae sedis</taxon>
        <taxon>Aaosphaeria</taxon>
    </lineage>
</organism>
<protein>
    <recommendedName>
        <fullName evidence="1">gamma-glutamylcyclotransferase</fullName>
        <ecNumber evidence="1">4.3.2.9</ecNumber>
    </recommendedName>
</protein>
<accession>A0A6A5XF94</accession>
<dbReference type="InterPro" id="IPR036568">
    <property type="entry name" value="GGCT-like_sf"/>
</dbReference>
<evidence type="ECO:0000256" key="5">
    <source>
        <dbReference type="SAM" id="MobiDB-lite"/>
    </source>
</evidence>
<feature type="compositionally biased region" description="Polar residues" evidence="5">
    <location>
        <begin position="273"/>
        <end position="285"/>
    </location>
</feature>
<feature type="domain" description="Gamma-glutamylcyclotransferase AIG2-like" evidence="6">
    <location>
        <begin position="22"/>
        <end position="105"/>
    </location>
</feature>
<dbReference type="Proteomes" id="UP000799778">
    <property type="component" value="Unassembled WGS sequence"/>
</dbReference>
<dbReference type="Pfam" id="PF06094">
    <property type="entry name" value="GGACT"/>
    <property type="match status" value="1"/>
</dbReference>
<dbReference type="OrthoDB" id="2924818at2759"/>
<feature type="region of interest" description="Disordered" evidence="5">
    <location>
        <begin position="264"/>
        <end position="287"/>
    </location>
</feature>
<dbReference type="Gene3D" id="3.10.490.10">
    <property type="entry name" value="Gamma-glutamyl cyclotransferase-like"/>
    <property type="match status" value="1"/>
</dbReference>
<evidence type="ECO:0000256" key="3">
    <source>
        <dbReference type="PIRSR" id="PIRSR617939-1"/>
    </source>
</evidence>
<dbReference type="RefSeq" id="XP_033380254.1">
    <property type="nucleotide sequence ID" value="XM_033528813.1"/>
</dbReference>
<evidence type="ECO:0000313" key="8">
    <source>
        <dbReference type="Proteomes" id="UP000799778"/>
    </source>
</evidence>
<dbReference type="InterPro" id="IPR017939">
    <property type="entry name" value="G-Glutamylcylcotransferase"/>
</dbReference>
<dbReference type="PANTHER" id="PTHR12935">
    <property type="entry name" value="GAMMA-GLUTAMYLCYCLOTRANSFERASE"/>
    <property type="match status" value="1"/>
</dbReference>
<dbReference type="GO" id="GO:0003839">
    <property type="term" value="F:gamma-glutamylcyclotransferase activity"/>
    <property type="evidence" value="ECO:0007669"/>
    <property type="project" value="UniProtKB-EC"/>
</dbReference>
<evidence type="ECO:0000313" key="7">
    <source>
        <dbReference type="EMBL" id="KAF2011915.1"/>
    </source>
</evidence>
<dbReference type="SUPFAM" id="SSF110857">
    <property type="entry name" value="Gamma-glutamyl cyclotransferase-like"/>
    <property type="match status" value="1"/>
</dbReference>
<gene>
    <name evidence="7" type="ORF">BU24DRAFT_425746</name>
</gene>
<dbReference type="InterPro" id="IPR009288">
    <property type="entry name" value="AIG2-like_dom"/>
</dbReference>
<dbReference type="GeneID" id="54286210"/>
<feature type="binding site" evidence="4">
    <location>
        <begin position="22"/>
        <end position="27"/>
    </location>
    <ligand>
        <name>substrate</name>
    </ligand>
</feature>
<dbReference type="InterPro" id="IPR013024">
    <property type="entry name" value="GGCT-like"/>
</dbReference>
<dbReference type="EMBL" id="ML978073">
    <property type="protein sequence ID" value="KAF2011915.1"/>
    <property type="molecule type" value="Genomic_DNA"/>
</dbReference>
<keyword evidence="8" id="KW-1185">Reference proteome</keyword>
<proteinExistence type="predicted"/>
<feature type="active site" description="Proton acceptor" evidence="3">
    <location>
        <position position="91"/>
    </location>
</feature>
<name>A0A6A5XF94_9PLEO</name>
<keyword evidence="2" id="KW-0456">Lyase</keyword>
<sequence>MSNSNVPMPPPRPGPPRIRTLYFAFGSNLHLQQMAERCPNSKYIGRATLPHFRWMINQRGYANVVRAEGYWVEGLIFEIDVEDERRLDKSEGVAKQCYVDRDQNVIAPCYRKTYETMIVHRAPSALLRRPVPWIVAKGGPRKVKDEALKQGYSLREHHQSKKEHVLVYWSPDFTRDAHPKREYIKRINNGVRDASVLGMCPDYVENMIRPFIPPDGQATTGTHVYPVKKEKIVSPAISRLPRDEGGAIRIQQSDFQDYQVRERSQGLPRLPNRPQTSRLTRSRSLANRDPYRSRIGKIFEYFST</sequence>
<evidence type="ECO:0000256" key="1">
    <source>
        <dbReference type="ARBA" id="ARBA00012346"/>
    </source>
</evidence>
<evidence type="ECO:0000259" key="6">
    <source>
        <dbReference type="Pfam" id="PF06094"/>
    </source>
</evidence>
<evidence type="ECO:0000256" key="4">
    <source>
        <dbReference type="PIRSR" id="PIRSR617939-2"/>
    </source>
</evidence>
<dbReference type="PANTHER" id="PTHR12935:SF0">
    <property type="entry name" value="GAMMA-GLUTAMYLCYCLOTRANSFERASE"/>
    <property type="match status" value="1"/>
</dbReference>
<evidence type="ECO:0000256" key="2">
    <source>
        <dbReference type="ARBA" id="ARBA00023239"/>
    </source>
</evidence>
<reference evidence="7" key="1">
    <citation type="journal article" date="2020" name="Stud. Mycol.">
        <title>101 Dothideomycetes genomes: a test case for predicting lifestyles and emergence of pathogens.</title>
        <authorList>
            <person name="Haridas S."/>
            <person name="Albert R."/>
            <person name="Binder M."/>
            <person name="Bloem J."/>
            <person name="Labutti K."/>
            <person name="Salamov A."/>
            <person name="Andreopoulos B."/>
            <person name="Baker S."/>
            <person name="Barry K."/>
            <person name="Bills G."/>
            <person name="Bluhm B."/>
            <person name="Cannon C."/>
            <person name="Castanera R."/>
            <person name="Culley D."/>
            <person name="Daum C."/>
            <person name="Ezra D."/>
            <person name="Gonzalez J."/>
            <person name="Henrissat B."/>
            <person name="Kuo A."/>
            <person name="Liang C."/>
            <person name="Lipzen A."/>
            <person name="Lutzoni F."/>
            <person name="Magnuson J."/>
            <person name="Mondo S."/>
            <person name="Nolan M."/>
            <person name="Ohm R."/>
            <person name="Pangilinan J."/>
            <person name="Park H.-J."/>
            <person name="Ramirez L."/>
            <person name="Alfaro M."/>
            <person name="Sun H."/>
            <person name="Tritt A."/>
            <person name="Yoshinaga Y."/>
            <person name="Zwiers L.-H."/>
            <person name="Turgeon B."/>
            <person name="Goodwin S."/>
            <person name="Spatafora J."/>
            <person name="Crous P."/>
            <person name="Grigoriev I."/>
        </authorList>
    </citation>
    <scope>NUCLEOTIDE SEQUENCE</scope>
    <source>
        <strain evidence="7">CBS 175.79</strain>
    </source>
</reference>
<dbReference type="CDD" id="cd06661">
    <property type="entry name" value="GGCT_like"/>
    <property type="match status" value="1"/>
</dbReference>